<dbReference type="EC" id="4.2.1.20" evidence="9"/>
<feature type="active site" description="Proton acceptor" evidence="9">
    <location>
        <position position="49"/>
    </location>
</feature>
<comment type="catalytic activity">
    <reaction evidence="8 9">
        <text>(1S,2R)-1-C-(indol-3-yl)glycerol 3-phosphate + L-serine = D-glyceraldehyde 3-phosphate + L-tryptophan + H2O</text>
        <dbReference type="Rhea" id="RHEA:10532"/>
        <dbReference type="ChEBI" id="CHEBI:15377"/>
        <dbReference type="ChEBI" id="CHEBI:33384"/>
        <dbReference type="ChEBI" id="CHEBI:57912"/>
        <dbReference type="ChEBI" id="CHEBI:58866"/>
        <dbReference type="ChEBI" id="CHEBI:59776"/>
        <dbReference type="EC" id="4.2.1.20"/>
    </reaction>
</comment>
<dbReference type="NCBIfam" id="TIGR00262">
    <property type="entry name" value="trpA"/>
    <property type="match status" value="1"/>
</dbReference>
<dbReference type="InterPro" id="IPR013785">
    <property type="entry name" value="Aldolase_TIM"/>
</dbReference>
<evidence type="ECO:0000256" key="9">
    <source>
        <dbReference type="HAMAP-Rule" id="MF_00131"/>
    </source>
</evidence>
<dbReference type="AlphaFoldDB" id="A0A8J3RVM5"/>
<evidence type="ECO:0000256" key="6">
    <source>
        <dbReference type="ARBA" id="ARBA00023141"/>
    </source>
</evidence>
<dbReference type="EMBL" id="BOOI01000009">
    <property type="protein sequence ID" value="GIH82627.1"/>
    <property type="molecule type" value="Genomic_DNA"/>
</dbReference>
<dbReference type="UniPathway" id="UPA00035">
    <property type="reaction ID" value="UER00044"/>
</dbReference>
<reference evidence="11" key="1">
    <citation type="submission" date="2021-01" db="EMBL/GenBank/DDBJ databases">
        <title>Whole genome shotgun sequence of Planobispora rosea NBRC 15558.</title>
        <authorList>
            <person name="Komaki H."/>
            <person name="Tamura T."/>
        </authorList>
    </citation>
    <scope>NUCLEOTIDE SEQUENCE</scope>
    <source>
        <strain evidence="11">NBRC 15558</strain>
    </source>
</reference>
<keyword evidence="6 9" id="KW-0057">Aromatic amino acid biosynthesis</keyword>
<dbReference type="InterPro" id="IPR011060">
    <property type="entry name" value="RibuloseP-bd_barrel"/>
</dbReference>
<name>A0A8J3RVM5_PLARO</name>
<dbReference type="Gene3D" id="3.20.20.70">
    <property type="entry name" value="Aldolase class I"/>
    <property type="match status" value="1"/>
</dbReference>
<comment type="function">
    <text evidence="1 9">The alpha subunit is responsible for the aldol cleavage of indoleglycerol phosphate to indole and glyceraldehyde 3-phosphate.</text>
</comment>
<evidence type="ECO:0000256" key="1">
    <source>
        <dbReference type="ARBA" id="ARBA00003365"/>
    </source>
</evidence>
<evidence type="ECO:0000313" key="12">
    <source>
        <dbReference type="Proteomes" id="UP000655044"/>
    </source>
</evidence>
<dbReference type="FunFam" id="3.20.20.70:FF:000037">
    <property type="entry name" value="Tryptophan synthase alpha chain"/>
    <property type="match status" value="1"/>
</dbReference>
<dbReference type="PROSITE" id="PS00167">
    <property type="entry name" value="TRP_SYNTHASE_ALPHA"/>
    <property type="match status" value="1"/>
</dbReference>
<evidence type="ECO:0000256" key="3">
    <source>
        <dbReference type="ARBA" id="ARBA00011270"/>
    </source>
</evidence>
<evidence type="ECO:0000256" key="2">
    <source>
        <dbReference type="ARBA" id="ARBA00004733"/>
    </source>
</evidence>
<dbReference type="Pfam" id="PF00290">
    <property type="entry name" value="Trp_syntA"/>
    <property type="match status" value="1"/>
</dbReference>
<protein>
    <recommendedName>
        <fullName evidence="9">Tryptophan synthase alpha chain</fullName>
        <ecNumber evidence="9">4.2.1.20</ecNumber>
    </recommendedName>
</protein>
<dbReference type="SUPFAM" id="SSF51366">
    <property type="entry name" value="Ribulose-phoshate binding barrel"/>
    <property type="match status" value="1"/>
</dbReference>
<dbReference type="InterPro" id="IPR002028">
    <property type="entry name" value="Trp_synthase_suA"/>
</dbReference>
<dbReference type="HAMAP" id="MF_00131">
    <property type="entry name" value="Trp_synth_alpha"/>
    <property type="match status" value="1"/>
</dbReference>
<comment type="subunit">
    <text evidence="3 9">Tetramer of two alpha and two beta chains.</text>
</comment>
<feature type="active site" description="Proton acceptor" evidence="9">
    <location>
        <position position="60"/>
    </location>
</feature>
<gene>
    <name evidence="11" type="primary">trpA_1</name>
    <name evidence="9" type="synonym">trpA</name>
    <name evidence="11" type="ORF">Pro02_10350</name>
</gene>
<comment type="caution">
    <text evidence="11">The sequence shown here is derived from an EMBL/GenBank/DDBJ whole genome shotgun (WGS) entry which is preliminary data.</text>
</comment>
<dbReference type="GO" id="GO:0005829">
    <property type="term" value="C:cytosol"/>
    <property type="evidence" value="ECO:0007669"/>
    <property type="project" value="TreeGrafter"/>
</dbReference>
<keyword evidence="5 9" id="KW-0822">Tryptophan biosynthesis</keyword>
<keyword evidence="12" id="KW-1185">Reference proteome</keyword>
<dbReference type="CDD" id="cd04724">
    <property type="entry name" value="Tryptophan_synthase_alpha"/>
    <property type="match status" value="1"/>
</dbReference>
<evidence type="ECO:0000256" key="5">
    <source>
        <dbReference type="ARBA" id="ARBA00022822"/>
    </source>
</evidence>
<evidence type="ECO:0000256" key="8">
    <source>
        <dbReference type="ARBA" id="ARBA00049047"/>
    </source>
</evidence>
<sequence length="265" mass="27066">MTTLQTVFAKAKADERAALVGYLPAGFPTKDGAIAAATAMVEAGCDVIEIGLPYSDPLMDGPTIQDAVHRALTNGTRIADVLRTVEGVAKTGAATLVMTYWNPIDRYGAERFARDLANAGGVGTITPDLTPEEAGPWRQASAGAGIDTVFLVAPSSTGERIQAVADCCTGFVYAASLMGVTGARESVSSGAQDLVERTRAHTDLPVCVGLGVGTGAQAAEVAGYADGVIVGSAFIRRLLDAPDEASGLAAVRELGAELAAGVRRA</sequence>
<keyword evidence="7 9" id="KW-0456">Lyase</keyword>
<dbReference type="InterPro" id="IPR018204">
    <property type="entry name" value="Trp_synthase_alpha_AS"/>
</dbReference>
<comment type="pathway">
    <text evidence="2 9">Amino-acid biosynthesis; L-tryptophan biosynthesis; L-tryptophan from chorismate: step 5/5.</text>
</comment>
<evidence type="ECO:0000313" key="11">
    <source>
        <dbReference type="EMBL" id="GIH82627.1"/>
    </source>
</evidence>
<dbReference type="RefSeq" id="WP_068922751.1">
    <property type="nucleotide sequence ID" value="NZ_BMQP01000004.1"/>
</dbReference>
<accession>A0A8J3RVM5</accession>
<evidence type="ECO:0000256" key="10">
    <source>
        <dbReference type="RuleBase" id="RU003662"/>
    </source>
</evidence>
<evidence type="ECO:0000256" key="7">
    <source>
        <dbReference type="ARBA" id="ARBA00023239"/>
    </source>
</evidence>
<organism evidence="11 12">
    <name type="scientific">Planobispora rosea</name>
    <dbReference type="NCBI Taxonomy" id="35762"/>
    <lineage>
        <taxon>Bacteria</taxon>
        <taxon>Bacillati</taxon>
        <taxon>Actinomycetota</taxon>
        <taxon>Actinomycetes</taxon>
        <taxon>Streptosporangiales</taxon>
        <taxon>Streptosporangiaceae</taxon>
        <taxon>Planobispora</taxon>
    </lineage>
</organism>
<comment type="similarity">
    <text evidence="9 10">Belongs to the TrpA family.</text>
</comment>
<dbReference type="GO" id="GO:0004834">
    <property type="term" value="F:tryptophan synthase activity"/>
    <property type="evidence" value="ECO:0007669"/>
    <property type="project" value="UniProtKB-UniRule"/>
</dbReference>
<keyword evidence="4 9" id="KW-0028">Amino-acid biosynthesis</keyword>
<evidence type="ECO:0000256" key="4">
    <source>
        <dbReference type="ARBA" id="ARBA00022605"/>
    </source>
</evidence>
<dbReference type="PANTHER" id="PTHR43406">
    <property type="entry name" value="TRYPTOPHAN SYNTHASE, ALPHA CHAIN"/>
    <property type="match status" value="1"/>
</dbReference>
<dbReference type="PANTHER" id="PTHR43406:SF1">
    <property type="entry name" value="TRYPTOPHAN SYNTHASE ALPHA CHAIN, CHLOROPLASTIC"/>
    <property type="match status" value="1"/>
</dbReference>
<dbReference type="Proteomes" id="UP000655044">
    <property type="component" value="Unassembled WGS sequence"/>
</dbReference>
<proteinExistence type="inferred from homology"/>
<dbReference type="OrthoDB" id="9804578at2"/>